<name>A0A2U1ZSC5_9MICO</name>
<dbReference type="GO" id="GO:0031388">
    <property type="term" value="P:organic acid phosphorylation"/>
    <property type="evidence" value="ECO:0007669"/>
    <property type="project" value="InterPro"/>
</dbReference>
<accession>A0A2U1ZSC5</accession>
<reference evidence="1 2" key="1">
    <citation type="submission" date="2018-03" db="EMBL/GenBank/DDBJ databases">
        <title>Genome assembly of novel Miniimonas species PCH200.</title>
        <authorList>
            <person name="Thakur V."/>
            <person name="Kumar V."/>
            <person name="Singh D."/>
        </authorList>
    </citation>
    <scope>NUCLEOTIDE SEQUENCE [LARGE SCALE GENOMIC DNA]</scope>
    <source>
        <strain evidence="1 2">PCH200</strain>
    </source>
</reference>
<evidence type="ECO:0000313" key="1">
    <source>
        <dbReference type="EMBL" id="PWD49861.1"/>
    </source>
</evidence>
<sequence>MRAPTARTSRSTCTSCSAPCSPRCCSSRRCVPDTAVRIVLTAGDLGGLPGREVADALAAGWREANPDAEVVARGASDGAGGLLDAVEAALGGSRVVTTAWRGDLEPPTPVPVVVLHRGGTVYVQARDVLGDGATATLASATRGTSHGLGQLVAGAIDGGARRVVVGTGTPATLDAGVGMLRALAGHEPQPGDHGLERSVLEDLVASARTRCDGVELVLVADELVPARGLRGAAARLIPVLGPAESQLLDTALAPVAAVLGESVPRRRDLLGSPGAPTPAGGAVGSGCGGGLGLAVAALGGRVVAGPAFVAAETDLVGLTAGRDLVVVLTERIDPVEADRGVLAAVAGAAAAHGVAVLALGRSVRLDRRAAATAGVSATAELTGAGVADGPVTADELRSAIGRHALAWRW</sequence>
<gene>
    <name evidence="1" type="ORF">C8046_03325</name>
</gene>
<evidence type="ECO:0008006" key="3">
    <source>
        <dbReference type="Google" id="ProtNLM"/>
    </source>
</evidence>
<dbReference type="AlphaFoldDB" id="A0A2U1ZSC5"/>
<dbReference type="GO" id="GO:0008887">
    <property type="term" value="F:glycerate kinase activity"/>
    <property type="evidence" value="ECO:0007669"/>
    <property type="project" value="InterPro"/>
</dbReference>
<dbReference type="PANTHER" id="PTHR21599">
    <property type="entry name" value="GLYCERATE KINASE"/>
    <property type="match status" value="1"/>
</dbReference>
<comment type="caution">
    <text evidence="1">The sequence shown here is derived from an EMBL/GenBank/DDBJ whole genome shotgun (WGS) entry which is preliminary data.</text>
</comment>
<dbReference type="InterPro" id="IPR036129">
    <property type="entry name" value="Glycerate_kinase_sf"/>
</dbReference>
<dbReference type="PANTHER" id="PTHR21599:SF0">
    <property type="entry name" value="GLYCERATE KINASE"/>
    <property type="match status" value="1"/>
</dbReference>
<dbReference type="Pfam" id="PF02595">
    <property type="entry name" value="Gly_kinase"/>
    <property type="match status" value="1"/>
</dbReference>
<dbReference type="InterPro" id="IPR004381">
    <property type="entry name" value="Glycerate_kinase"/>
</dbReference>
<dbReference type="InterPro" id="IPR018193">
    <property type="entry name" value="Glyc_kinase_flavodox-like_fold"/>
</dbReference>
<keyword evidence="2" id="KW-1185">Reference proteome</keyword>
<dbReference type="SUPFAM" id="SSF110738">
    <property type="entry name" value="Glycerate kinase I"/>
    <property type="match status" value="1"/>
</dbReference>
<protein>
    <recommendedName>
        <fullName evidence="3">Glycerate kinase</fullName>
    </recommendedName>
</protein>
<organism evidence="1 2">
    <name type="scientific">Serinibacter arcticus</name>
    <dbReference type="NCBI Taxonomy" id="1655435"/>
    <lineage>
        <taxon>Bacteria</taxon>
        <taxon>Bacillati</taxon>
        <taxon>Actinomycetota</taxon>
        <taxon>Actinomycetes</taxon>
        <taxon>Micrococcales</taxon>
        <taxon>Beutenbergiaceae</taxon>
        <taxon>Serinibacter</taxon>
    </lineage>
</organism>
<dbReference type="Gene3D" id="3.90.1510.10">
    <property type="entry name" value="Glycerate kinase, domain 2"/>
    <property type="match status" value="1"/>
</dbReference>
<dbReference type="Proteomes" id="UP000245166">
    <property type="component" value="Unassembled WGS sequence"/>
</dbReference>
<dbReference type="EMBL" id="PYHR01000002">
    <property type="protein sequence ID" value="PWD49861.1"/>
    <property type="molecule type" value="Genomic_DNA"/>
</dbReference>
<proteinExistence type="predicted"/>
<evidence type="ECO:0000313" key="2">
    <source>
        <dbReference type="Proteomes" id="UP000245166"/>
    </source>
</evidence>